<dbReference type="EMBL" id="JAAGWQ010000003">
    <property type="protein sequence ID" value="KAF5680878.1"/>
    <property type="molecule type" value="Genomic_DNA"/>
</dbReference>
<name>A0A8H5U4J1_FUSHE</name>
<evidence type="ECO:0000313" key="11">
    <source>
        <dbReference type="EMBL" id="KAF5680878.1"/>
    </source>
</evidence>
<evidence type="ECO:0000259" key="10">
    <source>
        <dbReference type="Pfam" id="PF21928"/>
    </source>
</evidence>
<evidence type="ECO:0000256" key="6">
    <source>
        <dbReference type="ARBA" id="ARBA00025747"/>
    </source>
</evidence>
<sequence>MSQTKSWRSLPLPTSPDSPVLLVSFHADTAAYTIHITDMANVWAETLDRKAIFMRGWNENTSIDPSDTPDNMAKFLTSLGTALDASQSGHSQTNIRLDRDSRPEAGDHDLVLDITCEIPGLQPLKWPVYLKKLPAFSVATNLVLPLIQAHHAKDMEIESLVKTLEHKDAVLNKLLDKLEAMGTGMEHIFNALSGKKKVSRVTAAEKIPGLAPFDRRSWKSELQYQEDKPNDAESLVQSVFGEGGLQFEPTMNETESPQLDQWWQDFKGASSAARQTQHKAAATDDKPSFPKDIETRTVEEDDDNDDFQVQSTPPHLVSKGKSIDAKRVQVADDVSTEGESLVSTGSVSPISKIQKAEKSVRRLGALGRKKQSTPPRPPKYVQSEPRTEPPVQQRDESETASEAEDDETVNPLEVKDPIPSPSAPPRPTIKKGGLGRIGGAKSKGPVEENSIPLGDEVTESSMTAVSRHHPKKLGVIGKSHANKDKPTSAADEGSRQGRSTTTEPTASSKPRETSQERADRRREELKKELEKKAAAGPVKKKRKF</sequence>
<evidence type="ECO:0000256" key="1">
    <source>
        <dbReference type="ARBA" id="ARBA00004123"/>
    </source>
</evidence>
<dbReference type="GO" id="GO:0006303">
    <property type="term" value="P:double-strand break repair via nonhomologous end joining"/>
    <property type="evidence" value="ECO:0007669"/>
    <property type="project" value="TreeGrafter"/>
</dbReference>
<comment type="similarity">
    <text evidence="6">Belongs to the XRCC4-XLF family. XLF subfamily.</text>
</comment>
<dbReference type="Pfam" id="PF21928">
    <property type="entry name" value="XLF_CC"/>
    <property type="match status" value="1"/>
</dbReference>
<keyword evidence="3" id="KW-0238">DNA-binding</keyword>
<protein>
    <recommendedName>
        <fullName evidence="7">Non-homologous end-joining factor 1</fullName>
    </recommendedName>
</protein>
<dbReference type="GO" id="GO:0032807">
    <property type="term" value="C:DNA ligase IV complex"/>
    <property type="evidence" value="ECO:0007669"/>
    <property type="project" value="TreeGrafter"/>
</dbReference>
<dbReference type="OrthoDB" id="2155935at2759"/>
<dbReference type="CDD" id="cd22285">
    <property type="entry name" value="HD_XLF_N"/>
    <property type="match status" value="1"/>
</dbReference>
<dbReference type="AlphaFoldDB" id="A0A8H5U4J1"/>
<dbReference type="Gene3D" id="2.170.210.10">
    <property type="entry name" value="DNA double-strand break repair and VJ recombination XRCC4, N-terminal"/>
    <property type="match status" value="1"/>
</dbReference>
<gene>
    <name evidence="11" type="ORF">FHETE_266</name>
</gene>
<dbReference type="InterPro" id="IPR015381">
    <property type="entry name" value="XLF-like_N"/>
</dbReference>
<reference evidence="11 12" key="1">
    <citation type="submission" date="2020-05" db="EMBL/GenBank/DDBJ databases">
        <title>Identification and distribution of gene clusters putatively required for synthesis of sphingolipid metabolism inhibitors in phylogenetically diverse species of the filamentous fungus Fusarium.</title>
        <authorList>
            <person name="Kim H.-S."/>
            <person name="Busman M."/>
            <person name="Brown D.W."/>
            <person name="Divon H."/>
            <person name="Uhlig S."/>
            <person name="Proctor R.H."/>
        </authorList>
    </citation>
    <scope>NUCLEOTIDE SEQUENCE [LARGE SCALE GENOMIC DNA]</scope>
    <source>
        <strain evidence="11 12">NRRL 20693</strain>
    </source>
</reference>
<feature type="compositionally biased region" description="Basic and acidic residues" evidence="8">
    <location>
        <begin position="509"/>
        <end position="533"/>
    </location>
</feature>
<keyword evidence="5" id="KW-0539">Nucleus</keyword>
<dbReference type="InterPro" id="IPR053829">
    <property type="entry name" value="XLF-like_CC"/>
</dbReference>
<dbReference type="Pfam" id="PF09302">
    <property type="entry name" value="XLF"/>
    <property type="match status" value="1"/>
</dbReference>
<feature type="compositionally biased region" description="Basic and acidic residues" evidence="8">
    <location>
        <begin position="281"/>
        <end position="298"/>
    </location>
</feature>
<feature type="compositionally biased region" description="Polar residues" evidence="8">
    <location>
        <begin position="337"/>
        <end position="351"/>
    </location>
</feature>
<keyword evidence="2" id="KW-0227">DNA damage</keyword>
<dbReference type="Proteomes" id="UP000567885">
    <property type="component" value="Unassembled WGS sequence"/>
</dbReference>
<evidence type="ECO:0000256" key="2">
    <source>
        <dbReference type="ARBA" id="ARBA00022763"/>
    </source>
</evidence>
<organism evidence="11 12">
    <name type="scientific">Fusarium heterosporum</name>
    <dbReference type="NCBI Taxonomy" id="42747"/>
    <lineage>
        <taxon>Eukaryota</taxon>
        <taxon>Fungi</taxon>
        <taxon>Dikarya</taxon>
        <taxon>Ascomycota</taxon>
        <taxon>Pezizomycotina</taxon>
        <taxon>Sordariomycetes</taxon>
        <taxon>Hypocreomycetidae</taxon>
        <taxon>Hypocreales</taxon>
        <taxon>Nectriaceae</taxon>
        <taxon>Fusarium</taxon>
        <taxon>Fusarium heterosporum species complex</taxon>
    </lineage>
</organism>
<evidence type="ECO:0000259" key="9">
    <source>
        <dbReference type="Pfam" id="PF09302"/>
    </source>
</evidence>
<dbReference type="PANTHER" id="PTHR32235">
    <property type="entry name" value="NON-HOMOLOGOUS END-JOINING FACTOR 1"/>
    <property type="match status" value="1"/>
</dbReference>
<feature type="compositionally biased region" description="Pro residues" evidence="8">
    <location>
        <begin position="418"/>
        <end position="427"/>
    </location>
</feature>
<evidence type="ECO:0000256" key="8">
    <source>
        <dbReference type="SAM" id="MobiDB-lite"/>
    </source>
</evidence>
<evidence type="ECO:0000256" key="7">
    <source>
        <dbReference type="ARBA" id="ARBA00044529"/>
    </source>
</evidence>
<comment type="caution">
    <text evidence="11">The sequence shown here is derived from an EMBL/GenBank/DDBJ whole genome shotgun (WGS) entry which is preliminary data.</text>
</comment>
<feature type="domain" description="XLF-like coiled-coil region" evidence="10">
    <location>
        <begin position="134"/>
        <end position="186"/>
    </location>
</feature>
<accession>A0A8H5U4J1</accession>
<dbReference type="PANTHER" id="PTHR32235:SF1">
    <property type="entry name" value="NON-HOMOLOGOUS END-JOINING FACTOR 1"/>
    <property type="match status" value="1"/>
</dbReference>
<keyword evidence="12" id="KW-1185">Reference proteome</keyword>
<feature type="region of interest" description="Disordered" evidence="8">
    <location>
        <begin position="268"/>
        <end position="544"/>
    </location>
</feature>
<evidence type="ECO:0000256" key="4">
    <source>
        <dbReference type="ARBA" id="ARBA00023204"/>
    </source>
</evidence>
<dbReference type="InterPro" id="IPR052287">
    <property type="entry name" value="NHEJ_factor"/>
</dbReference>
<feature type="compositionally biased region" description="Acidic residues" evidence="8">
    <location>
        <begin position="398"/>
        <end position="408"/>
    </location>
</feature>
<feature type="domain" description="XLF-like N-terminal" evidence="9">
    <location>
        <begin position="6"/>
        <end position="132"/>
    </location>
</feature>
<evidence type="ECO:0000313" key="12">
    <source>
        <dbReference type="Proteomes" id="UP000567885"/>
    </source>
</evidence>
<dbReference type="InterPro" id="IPR038051">
    <property type="entry name" value="XRCC4-like_N_sf"/>
</dbReference>
<dbReference type="GO" id="GO:0045027">
    <property type="term" value="F:DNA end binding"/>
    <property type="evidence" value="ECO:0007669"/>
    <property type="project" value="TreeGrafter"/>
</dbReference>
<evidence type="ECO:0000256" key="5">
    <source>
        <dbReference type="ARBA" id="ARBA00023242"/>
    </source>
</evidence>
<proteinExistence type="inferred from homology"/>
<comment type="subcellular location">
    <subcellularLocation>
        <location evidence="1">Nucleus</location>
    </subcellularLocation>
</comment>
<feature type="compositionally biased region" description="Basic and acidic residues" evidence="8">
    <location>
        <begin position="321"/>
        <end position="330"/>
    </location>
</feature>
<keyword evidence="4" id="KW-0234">DNA repair</keyword>
<feature type="compositionally biased region" description="Polar residues" evidence="8">
    <location>
        <begin position="496"/>
        <end position="508"/>
    </location>
</feature>
<evidence type="ECO:0000256" key="3">
    <source>
        <dbReference type="ARBA" id="ARBA00023125"/>
    </source>
</evidence>